<protein>
    <submittedName>
        <fullName evidence="7">Transmembrane component NikQ of energizing module of nickel ECF transporter</fullName>
    </submittedName>
</protein>
<feature type="transmembrane region" description="Helical" evidence="6">
    <location>
        <begin position="122"/>
        <end position="143"/>
    </location>
</feature>
<sequence>MTGRRSQVWFGILVGMPSLPSPFRRGDGGEVGVGRRSRASFIDKTLGGLEGAFARSLYSEEVNARRGFLQALDPRVKLVGALALIVATTSSRSLRVVLAIGALATATALASRVDWGTLWRRVWLGALLFTGAFALPALVLTPGDALWRLPLAGWVVTEQGLRAAAFLLARVIGSATLATTLVLTTPWNDVLKALRTLRVPVVFVVILGMTYRYIFLTLQTARDMFESRRSRTVGTLDSATGRRIAAASVGVLLGKSFALSNEVWLAMQSRGFRGEVHTLDEFRMQARDWLALAGFLATAALALWLGLR</sequence>
<accession>A0A6J4V191</accession>
<feature type="transmembrane region" description="Helical" evidence="6">
    <location>
        <begin position="289"/>
        <end position="307"/>
    </location>
</feature>
<evidence type="ECO:0000256" key="4">
    <source>
        <dbReference type="ARBA" id="ARBA00022989"/>
    </source>
</evidence>
<dbReference type="GO" id="GO:0043190">
    <property type="term" value="C:ATP-binding cassette (ABC) transporter complex"/>
    <property type="evidence" value="ECO:0007669"/>
    <property type="project" value="InterPro"/>
</dbReference>
<dbReference type="InterPro" id="IPR012809">
    <property type="entry name" value="ECF_CbiQ"/>
</dbReference>
<name>A0A6J4V191_9BACT</name>
<dbReference type="AlphaFoldDB" id="A0A6J4V191"/>
<dbReference type="EMBL" id="CADCWM010000499">
    <property type="protein sequence ID" value="CAA9564363.1"/>
    <property type="molecule type" value="Genomic_DNA"/>
</dbReference>
<dbReference type="InterPro" id="IPR003339">
    <property type="entry name" value="ABC/ECF_trnsptr_transmembrane"/>
</dbReference>
<reference evidence="7" key="1">
    <citation type="submission" date="2020-02" db="EMBL/GenBank/DDBJ databases">
        <authorList>
            <person name="Meier V. D."/>
        </authorList>
    </citation>
    <scope>NUCLEOTIDE SEQUENCE</scope>
    <source>
        <strain evidence="7">AVDCRST_MAG88</strain>
    </source>
</reference>
<feature type="transmembrane region" description="Helical" evidence="6">
    <location>
        <begin position="163"/>
        <end position="184"/>
    </location>
</feature>
<dbReference type="PANTHER" id="PTHR34857:SF2">
    <property type="entry name" value="SLL0384 PROTEIN"/>
    <property type="match status" value="1"/>
</dbReference>
<organism evidence="7">
    <name type="scientific">uncultured Thermomicrobiales bacterium</name>
    <dbReference type="NCBI Taxonomy" id="1645740"/>
    <lineage>
        <taxon>Bacteria</taxon>
        <taxon>Pseudomonadati</taxon>
        <taxon>Thermomicrobiota</taxon>
        <taxon>Thermomicrobia</taxon>
        <taxon>Thermomicrobiales</taxon>
        <taxon>environmental samples</taxon>
    </lineage>
</organism>
<comment type="subcellular location">
    <subcellularLocation>
        <location evidence="1">Cell membrane</location>
        <topology evidence="1">Multi-pass membrane protein</topology>
    </subcellularLocation>
</comment>
<evidence type="ECO:0000256" key="3">
    <source>
        <dbReference type="ARBA" id="ARBA00022692"/>
    </source>
</evidence>
<evidence type="ECO:0000256" key="6">
    <source>
        <dbReference type="SAM" id="Phobius"/>
    </source>
</evidence>
<gene>
    <name evidence="7" type="ORF">AVDCRST_MAG88-1767</name>
</gene>
<keyword evidence="5 6" id="KW-0472">Membrane</keyword>
<dbReference type="NCBIfam" id="TIGR02454">
    <property type="entry name" value="ECF_T_CbiQ"/>
    <property type="match status" value="1"/>
</dbReference>
<dbReference type="InterPro" id="IPR051611">
    <property type="entry name" value="ECF_transporter_component"/>
</dbReference>
<dbReference type="PANTHER" id="PTHR34857">
    <property type="entry name" value="SLL0384 PROTEIN"/>
    <property type="match status" value="1"/>
</dbReference>
<keyword evidence="2" id="KW-1003">Cell membrane</keyword>
<evidence type="ECO:0000256" key="1">
    <source>
        <dbReference type="ARBA" id="ARBA00004651"/>
    </source>
</evidence>
<evidence type="ECO:0000256" key="2">
    <source>
        <dbReference type="ARBA" id="ARBA00022475"/>
    </source>
</evidence>
<keyword evidence="3 6" id="KW-0812">Transmembrane</keyword>
<dbReference type="Pfam" id="PF02361">
    <property type="entry name" value="CbiQ"/>
    <property type="match status" value="1"/>
</dbReference>
<evidence type="ECO:0000256" key="5">
    <source>
        <dbReference type="ARBA" id="ARBA00023136"/>
    </source>
</evidence>
<dbReference type="GO" id="GO:0006824">
    <property type="term" value="P:cobalt ion transport"/>
    <property type="evidence" value="ECO:0007669"/>
    <property type="project" value="InterPro"/>
</dbReference>
<dbReference type="CDD" id="cd16914">
    <property type="entry name" value="EcfT"/>
    <property type="match status" value="1"/>
</dbReference>
<feature type="transmembrane region" description="Helical" evidence="6">
    <location>
        <begin position="196"/>
        <end position="215"/>
    </location>
</feature>
<evidence type="ECO:0000313" key="7">
    <source>
        <dbReference type="EMBL" id="CAA9564363.1"/>
    </source>
</evidence>
<keyword evidence="4 6" id="KW-1133">Transmembrane helix</keyword>
<proteinExistence type="predicted"/>